<sequence length="235" mass="26208">MNNTLAVYQKELWQYFRSPIAYFVVAVFLLGTGYFFTYNIFSTGIATMNETFQSMGILLLLVLPVVSMRLFAAEYSAGTMELLQTLPLSPWQVVAGKYLGALTILVMMTVGTWIDLVPLYVFGDPETTTICAGYIGFLLLGMACLAIGQFLSALTENQIIAALFTVSILLGFWFVGHLESFQSAPGLRQLFVYLSFSRHFGEFVLGLVRTEAVAFFLLVSAIALTLNTSYLQWRR</sequence>
<feature type="transmembrane region" description="Helical" evidence="6">
    <location>
        <begin position="20"/>
        <end position="45"/>
    </location>
</feature>
<evidence type="ECO:0000256" key="1">
    <source>
        <dbReference type="ARBA" id="ARBA00004651"/>
    </source>
</evidence>
<comment type="caution">
    <text evidence="8">The sequence shown here is derived from an EMBL/GenBank/DDBJ whole genome shotgun (WGS) entry which is preliminary data.</text>
</comment>
<dbReference type="PANTHER" id="PTHR30294">
    <property type="entry name" value="MEMBRANE COMPONENT OF ABC TRANSPORTER YHHJ-RELATED"/>
    <property type="match status" value="1"/>
</dbReference>
<dbReference type="AlphaFoldDB" id="W4MDM1"/>
<evidence type="ECO:0000256" key="6">
    <source>
        <dbReference type="SAM" id="Phobius"/>
    </source>
</evidence>
<protein>
    <recommendedName>
        <fullName evidence="7">ABC-2 type transporter transmembrane domain-containing protein</fullName>
    </recommendedName>
</protein>
<evidence type="ECO:0000256" key="4">
    <source>
        <dbReference type="ARBA" id="ARBA00022989"/>
    </source>
</evidence>
<feature type="transmembrane region" description="Helical" evidence="6">
    <location>
        <begin position="214"/>
        <end position="233"/>
    </location>
</feature>
<evidence type="ECO:0000256" key="5">
    <source>
        <dbReference type="ARBA" id="ARBA00023136"/>
    </source>
</evidence>
<keyword evidence="2" id="KW-1003">Cell membrane</keyword>
<evidence type="ECO:0000313" key="8">
    <source>
        <dbReference type="EMBL" id="ETX08439.1"/>
    </source>
</evidence>
<evidence type="ECO:0000259" key="7">
    <source>
        <dbReference type="Pfam" id="PF01061"/>
    </source>
</evidence>
<feature type="domain" description="ABC-2 type transporter transmembrane" evidence="7">
    <location>
        <begin position="4"/>
        <end position="205"/>
    </location>
</feature>
<keyword evidence="3 6" id="KW-0812">Transmembrane</keyword>
<proteinExistence type="predicted"/>
<keyword evidence="9" id="KW-1185">Reference proteome</keyword>
<dbReference type="PANTHER" id="PTHR30294:SF29">
    <property type="entry name" value="MULTIDRUG ABC TRANSPORTER PERMEASE YBHS-RELATED"/>
    <property type="match status" value="1"/>
</dbReference>
<reference evidence="8 9" key="1">
    <citation type="journal article" date="2014" name="Nature">
        <title>An environmental bacterial taxon with a large and distinct metabolic repertoire.</title>
        <authorList>
            <person name="Wilson M.C."/>
            <person name="Mori T."/>
            <person name="Ruckert C."/>
            <person name="Uria A.R."/>
            <person name="Helf M.J."/>
            <person name="Takada K."/>
            <person name="Gernert C."/>
            <person name="Steffens U.A."/>
            <person name="Heycke N."/>
            <person name="Schmitt S."/>
            <person name="Rinke C."/>
            <person name="Helfrich E.J."/>
            <person name="Brachmann A.O."/>
            <person name="Gurgui C."/>
            <person name="Wakimoto T."/>
            <person name="Kracht M."/>
            <person name="Crusemann M."/>
            <person name="Hentschel U."/>
            <person name="Abe I."/>
            <person name="Matsunaga S."/>
            <person name="Kalinowski J."/>
            <person name="Takeyama H."/>
            <person name="Piel J."/>
        </authorList>
    </citation>
    <scope>NUCLEOTIDE SEQUENCE [LARGE SCALE GENOMIC DNA]</scope>
    <source>
        <strain evidence="9">TSY2</strain>
    </source>
</reference>
<dbReference type="GO" id="GO:0005886">
    <property type="term" value="C:plasma membrane"/>
    <property type="evidence" value="ECO:0007669"/>
    <property type="project" value="UniProtKB-SubCell"/>
</dbReference>
<evidence type="ECO:0000256" key="2">
    <source>
        <dbReference type="ARBA" id="ARBA00022475"/>
    </source>
</evidence>
<organism evidence="8 9">
    <name type="scientific">Candidatus Entotheonella gemina</name>
    <dbReference type="NCBI Taxonomy" id="1429439"/>
    <lineage>
        <taxon>Bacteria</taxon>
        <taxon>Pseudomonadati</taxon>
        <taxon>Nitrospinota/Tectimicrobiota group</taxon>
        <taxon>Candidatus Tectimicrobiota</taxon>
        <taxon>Candidatus Entotheonellia</taxon>
        <taxon>Candidatus Entotheonellales</taxon>
        <taxon>Candidatus Entotheonellaceae</taxon>
        <taxon>Candidatus Entotheonella</taxon>
    </lineage>
</organism>
<evidence type="ECO:0000256" key="3">
    <source>
        <dbReference type="ARBA" id="ARBA00022692"/>
    </source>
</evidence>
<dbReference type="EMBL" id="AZHX01000224">
    <property type="protein sequence ID" value="ETX08439.1"/>
    <property type="molecule type" value="Genomic_DNA"/>
</dbReference>
<comment type="subcellular location">
    <subcellularLocation>
        <location evidence="1">Cell membrane</location>
        <topology evidence="1">Multi-pass membrane protein</topology>
    </subcellularLocation>
</comment>
<dbReference type="HOGENOM" id="CLU_081003_0_0_7"/>
<accession>W4MDM1</accession>
<feature type="transmembrane region" description="Helical" evidence="6">
    <location>
        <begin position="98"/>
        <end position="122"/>
    </location>
</feature>
<keyword evidence="4 6" id="KW-1133">Transmembrane helix</keyword>
<dbReference type="InterPro" id="IPR013525">
    <property type="entry name" value="ABC2_TM"/>
</dbReference>
<keyword evidence="5 6" id="KW-0472">Membrane</keyword>
<feature type="transmembrane region" description="Helical" evidence="6">
    <location>
        <begin position="134"/>
        <end position="153"/>
    </location>
</feature>
<evidence type="ECO:0000313" key="9">
    <source>
        <dbReference type="Proteomes" id="UP000019140"/>
    </source>
</evidence>
<dbReference type="InterPro" id="IPR051449">
    <property type="entry name" value="ABC-2_transporter_component"/>
</dbReference>
<feature type="transmembrane region" description="Helical" evidence="6">
    <location>
        <begin position="57"/>
        <end position="78"/>
    </location>
</feature>
<name>W4MDM1_9BACT</name>
<dbReference type="GO" id="GO:0140359">
    <property type="term" value="F:ABC-type transporter activity"/>
    <property type="evidence" value="ECO:0007669"/>
    <property type="project" value="InterPro"/>
</dbReference>
<gene>
    <name evidence="8" type="ORF">ETSY2_05410</name>
</gene>
<dbReference type="Pfam" id="PF01061">
    <property type="entry name" value="ABC2_membrane"/>
    <property type="match status" value="1"/>
</dbReference>
<dbReference type="Proteomes" id="UP000019140">
    <property type="component" value="Unassembled WGS sequence"/>
</dbReference>
<feature type="transmembrane region" description="Helical" evidence="6">
    <location>
        <begin position="159"/>
        <end position="178"/>
    </location>
</feature>